<accession>A0A484AT07</accession>
<protein>
    <submittedName>
        <fullName evidence="2">Uncharacterized protein</fullName>
    </submittedName>
</protein>
<gene>
    <name evidence="2" type="ORF">AWZ03_013839</name>
</gene>
<name>A0A484AT07_DRONA</name>
<feature type="compositionally biased region" description="Low complexity" evidence="1">
    <location>
        <begin position="148"/>
        <end position="160"/>
    </location>
</feature>
<keyword evidence="3" id="KW-1185">Reference proteome</keyword>
<organism evidence="2 3">
    <name type="scientific">Drosophila navojoa</name>
    <name type="common">Fruit fly</name>
    <dbReference type="NCBI Taxonomy" id="7232"/>
    <lineage>
        <taxon>Eukaryota</taxon>
        <taxon>Metazoa</taxon>
        <taxon>Ecdysozoa</taxon>
        <taxon>Arthropoda</taxon>
        <taxon>Hexapoda</taxon>
        <taxon>Insecta</taxon>
        <taxon>Pterygota</taxon>
        <taxon>Neoptera</taxon>
        <taxon>Endopterygota</taxon>
        <taxon>Diptera</taxon>
        <taxon>Brachycera</taxon>
        <taxon>Muscomorpha</taxon>
        <taxon>Ephydroidea</taxon>
        <taxon>Drosophilidae</taxon>
        <taxon>Drosophila</taxon>
    </lineage>
</organism>
<evidence type="ECO:0000313" key="3">
    <source>
        <dbReference type="Proteomes" id="UP000295192"/>
    </source>
</evidence>
<reference evidence="2 3" key="1">
    <citation type="journal article" date="2019" name="J. Hered.">
        <title>An Improved Genome Assembly for Drosophila navojoa, the Basal Species in the mojavensis Cluster.</title>
        <authorList>
            <person name="Vanderlinde T."/>
            <person name="Dupim E.G."/>
            <person name="Nazario-Yepiz N.O."/>
            <person name="Carvalho A.B."/>
        </authorList>
    </citation>
    <scope>NUCLEOTIDE SEQUENCE [LARGE SCALE GENOMIC DNA]</scope>
    <source>
        <strain evidence="2">Navoj_Jal97</strain>
        <tissue evidence="2">Whole organism</tissue>
    </source>
</reference>
<feature type="region of interest" description="Disordered" evidence="1">
    <location>
        <begin position="136"/>
        <end position="160"/>
    </location>
</feature>
<comment type="caution">
    <text evidence="2">The sequence shown here is derived from an EMBL/GenBank/DDBJ whole genome shotgun (WGS) entry which is preliminary data.</text>
</comment>
<evidence type="ECO:0000313" key="2">
    <source>
        <dbReference type="EMBL" id="TDG39739.1"/>
    </source>
</evidence>
<sequence>MINDVKLTLEATAAASMARWLDGRRLDGWLDGWMDGWLLAVGCPAGPGCLAGKRRPMSMTLSQSQSLIFNGTLPKPAQFHPSIAAALLIGPVPVVVDLCVNNVKQNVNRRVATRQTHRSIAPAPVVVAVAVPAPTSPSATARSLGARTQAQPKAQTQTQTQTQIESSIWMVVGSLALSLT</sequence>
<dbReference type="Proteomes" id="UP000295192">
    <property type="component" value="Unassembled WGS sequence"/>
</dbReference>
<proteinExistence type="predicted"/>
<dbReference type="EMBL" id="LSRL02000834">
    <property type="protein sequence ID" value="TDG39739.1"/>
    <property type="molecule type" value="Genomic_DNA"/>
</dbReference>
<dbReference type="AlphaFoldDB" id="A0A484AT07"/>
<evidence type="ECO:0000256" key="1">
    <source>
        <dbReference type="SAM" id="MobiDB-lite"/>
    </source>
</evidence>